<organism evidence="6 7">
    <name type="scientific">Nicotiana tabacum</name>
    <name type="common">Common tobacco</name>
    <dbReference type="NCBI Taxonomy" id="4097"/>
    <lineage>
        <taxon>Eukaryota</taxon>
        <taxon>Viridiplantae</taxon>
        <taxon>Streptophyta</taxon>
        <taxon>Embryophyta</taxon>
        <taxon>Tracheophyta</taxon>
        <taxon>Spermatophyta</taxon>
        <taxon>Magnoliopsida</taxon>
        <taxon>eudicotyledons</taxon>
        <taxon>Gunneridae</taxon>
        <taxon>Pentapetalae</taxon>
        <taxon>asterids</taxon>
        <taxon>lamiids</taxon>
        <taxon>Solanales</taxon>
        <taxon>Solanaceae</taxon>
        <taxon>Nicotianoideae</taxon>
        <taxon>Nicotianeae</taxon>
        <taxon>Nicotiana</taxon>
    </lineage>
</organism>
<dbReference type="RefSeq" id="XP_016449418.2">
    <property type="nucleotide sequence ID" value="XM_016593932.2"/>
</dbReference>
<dbReference type="Pfam" id="PF07899">
    <property type="entry name" value="Frigida"/>
    <property type="match status" value="1"/>
</dbReference>
<evidence type="ECO:0000256" key="3">
    <source>
        <dbReference type="ARBA" id="ARBA00022782"/>
    </source>
</evidence>
<reference evidence="7" key="2">
    <citation type="submission" date="2025-08" db="UniProtKB">
        <authorList>
            <consortium name="RefSeq"/>
        </authorList>
    </citation>
    <scope>IDENTIFICATION</scope>
    <source>
        <tissue evidence="7">Leaf</tissue>
    </source>
</reference>
<dbReference type="GO" id="GO:0030154">
    <property type="term" value="P:cell differentiation"/>
    <property type="evidence" value="ECO:0007669"/>
    <property type="project" value="UniProtKB-KW"/>
</dbReference>
<dbReference type="GeneID" id="107774411"/>
<keyword evidence="3 5" id="KW-0221">Differentiation</keyword>
<comment type="similarity">
    <text evidence="1 5">Belongs to the Frigida family.</text>
</comment>
<dbReference type="RefSeq" id="XP_016449418.1">
    <property type="nucleotide sequence ID" value="XM_016593932.1"/>
</dbReference>
<dbReference type="InterPro" id="IPR012474">
    <property type="entry name" value="Frigida"/>
</dbReference>
<keyword evidence="4 5" id="KW-0287">Flowering</keyword>
<sequence>MSKPVNIAATATSQSQPPLATQVQAQTANDSLQNYLTKQSEFQQPPLHSQDDSISNLRQISGALLAVHRCLTELQQHVDSIRTSIDSMLPPHTTNTAPLTTSSPQAAASPAPAADTTSTPVPVPESSWESDPSEEEEEEEEVRSSPRSELISTHRSELETLCEKEEEEEEDVRSPPRSELISTHRSELESLCDKKVKVEDKEEEDARCPPRSELICPPRSELESLCDKEVIEEDKEEKDVRCPPRSEVENLCDKKVKVEDKEEEDARCPPRSELESLCDKEVIEEDKEEKDVRCPPRSELESLCDKEVIEEDKEEEDVRCPPRSELESLCDKEVIEEDKEEEDVRFPPRSELISTHRSELESLCEKEVKEEKEEEDVRFPPRSELISTPRSELESLCEMMDGRGLRRYMVMHLLDIKGLLEQVPKALRLSSNPARLVLECVGKFYTQKGKAFVKGSQMVQSRKASVLVLQCFLLMGISDEIEIGVKQEAEQAALAWRKRLIAEAGILKAEEIDARGLLMLVGCFGIPGRFKNEDIRDLIWVIFHGQGRIRKILFSGSLRRSNVLVAKIPDIIEGMAMQKMEVDAAHIAYTFGIEDRVSPQRFLTSFLLESEESLKKMVEQSQGSLAAVDQAKRKHLFDLRSVIKCLGHHDIDPSELLPRWQINEKIMSLEKEITVGENLNKKEIARGAKMAQKRKIDETESSRWFSNKEPKHSHVSNPWLQQERVDSTPGQIGSHTGQLYGRLGNAAMYDGLASCSYTHPLSYLYWPR</sequence>
<reference evidence="6" key="1">
    <citation type="journal article" date="2014" name="Nat. Commun.">
        <title>The tobacco genome sequence and its comparison with those of tomato and potato.</title>
        <authorList>
            <person name="Sierro N."/>
            <person name="Battey J.N."/>
            <person name="Ouadi S."/>
            <person name="Bakaher N."/>
            <person name="Bovet L."/>
            <person name="Willig A."/>
            <person name="Goepfert S."/>
            <person name="Peitsch M.C."/>
            <person name="Ivanov N.V."/>
        </authorList>
    </citation>
    <scope>NUCLEOTIDE SEQUENCE [LARGE SCALE GENOMIC DNA]</scope>
</reference>
<dbReference type="OMA" id="QCPAREE"/>
<evidence type="ECO:0000313" key="6">
    <source>
        <dbReference type="Proteomes" id="UP000790787"/>
    </source>
</evidence>
<dbReference type="STRING" id="4097.A0A1S3YBN0"/>
<dbReference type="PANTHER" id="PTHR31791:SF49">
    <property type="entry name" value="INACTIVE PROTEIN FRIGIDA"/>
    <property type="match status" value="1"/>
</dbReference>
<name>A0A1S3YBN0_TOBAC</name>
<dbReference type="GO" id="GO:0009908">
    <property type="term" value="P:flower development"/>
    <property type="evidence" value="ECO:0007669"/>
    <property type="project" value="UniProtKB-KW"/>
</dbReference>
<dbReference type="OrthoDB" id="776053at2759"/>
<dbReference type="SMR" id="A0A1S3YBN0"/>
<dbReference type="PANTHER" id="PTHR31791">
    <property type="entry name" value="FRIGIDA-LIKE PROTEIN 3-RELATED"/>
    <property type="match status" value="1"/>
</dbReference>
<keyword evidence="2 5" id="KW-0217">Developmental protein</keyword>
<evidence type="ECO:0000256" key="2">
    <source>
        <dbReference type="ARBA" id="ARBA00022473"/>
    </source>
</evidence>
<protein>
    <recommendedName>
        <fullName evidence="5">FRIGIDA-like protein</fullName>
    </recommendedName>
</protein>
<accession>A0A1S3YBN0</accession>
<keyword evidence="6" id="KW-1185">Reference proteome</keyword>
<evidence type="ECO:0000256" key="1">
    <source>
        <dbReference type="ARBA" id="ARBA00008956"/>
    </source>
</evidence>
<gene>
    <name evidence="7" type="primary">LOC107774411</name>
</gene>
<evidence type="ECO:0000256" key="4">
    <source>
        <dbReference type="ARBA" id="ARBA00023089"/>
    </source>
</evidence>
<proteinExistence type="inferred from homology"/>
<evidence type="ECO:0000313" key="7">
    <source>
        <dbReference type="RefSeq" id="XP_016449418.2"/>
    </source>
</evidence>
<dbReference type="AlphaFoldDB" id="A0A1S3YBN0"/>
<dbReference type="KEGG" id="nta:107774411"/>
<evidence type="ECO:0000256" key="5">
    <source>
        <dbReference type="RuleBase" id="RU364012"/>
    </source>
</evidence>
<dbReference type="PaxDb" id="4097-A0A1S3YBN0"/>
<dbReference type="Proteomes" id="UP000790787">
    <property type="component" value="Chromosome 4"/>
</dbReference>